<protein>
    <submittedName>
        <fullName evidence="1">Uncharacterized protein</fullName>
    </submittedName>
</protein>
<organism evidence="1">
    <name type="scientific">Arundo donax</name>
    <name type="common">Giant reed</name>
    <name type="synonym">Donax arundinaceus</name>
    <dbReference type="NCBI Taxonomy" id="35708"/>
    <lineage>
        <taxon>Eukaryota</taxon>
        <taxon>Viridiplantae</taxon>
        <taxon>Streptophyta</taxon>
        <taxon>Embryophyta</taxon>
        <taxon>Tracheophyta</taxon>
        <taxon>Spermatophyta</taxon>
        <taxon>Magnoliopsida</taxon>
        <taxon>Liliopsida</taxon>
        <taxon>Poales</taxon>
        <taxon>Poaceae</taxon>
        <taxon>PACMAD clade</taxon>
        <taxon>Arundinoideae</taxon>
        <taxon>Arundineae</taxon>
        <taxon>Arundo</taxon>
    </lineage>
</organism>
<dbReference type="EMBL" id="GBRH01254654">
    <property type="protein sequence ID" value="JAD43241.1"/>
    <property type="molecule type" value="Transcribed_RNA"/>
</dbReference>
<dbReference type="AlphaFoldDB" id="A0A0A8ZWL9"/>
<evidence type="ECO:0000313" key="1">
    <source>
        <dbReference type="EMBL" id="JAD43241.1"/>
    </source>
</evidence>
<reference evidence="1" key="2">
    <citation type="journal article" date="2015" name="Data Brief">
        <title>Shoot transcriptome of the giant reed, Arundo donax.</title>
        <authorList>
            <person name="Barrero R.A."/>
            <person name="Guerrero F.D."/>
            <person name="Moolhuijzen P."/>
            <person name="Goolsby J.A."/>
            <person name="Tidwell J."/>
            <person name="Bellgard S.E."/>
            <person name="Bellgard M.I."/>
        </authorList>
    </citation>
    <scope>NUCLEOTIDE SEQUENCE</scope>
    <source>
        <tissue evidence="1">Shoot tissue taken approximately 20 cm above the soil surface</tissue>
    </source>
</reference>
<sequence>MSCYTRTYYWRDALAFLLESSAPFCLCEAIMSCG</sequence>
<reference evidence="1" key="1">
    <citation type="submission" date="2014-09" db="EMBL/GenBank/DDBJ databases">
        <authorList>
            <person name="Magalhaes I.L.F."/>
            <person name="Oliveira U."/>
            <person name="Santos F.R."/>
            <person name="Vidigal T.H.D.A."/>
            <person name="Brescovit A.D."/>
            <person name="Santos A.J."/>
        </authorList>
    </citation>
    <scope>NUCLEOTIDE SEQUENCE</scope>
    <source>
        <tissue evidence="1">Shoot tissue taken approximately 20 cm above the soil surface</tissue>
    </source>
</reference>
<name>A0A0A8ZWL9_ARUDO</name>
<proteinExistence type="predicted"/>
<accession>A0A0A8ZWL9</accession>